<dbReference type="InterPro" id="IPR002060">
    <property type="entry name" value="Squ/phyt_synthse"/>
</dbReference>
<reference evidence="1 2" key="1">
    <citation type="submission" date="2018-10" db="EMBL/GenBank/DDBJ databases">
        <title>Genomic Encyclopedia of Type Strains, Phase IV (KMG-IV): sequencing the most valuable type-strain genomes for metagenomic binning, comparative biology and taxonomic classification.</title>
        <authorList>
            <person name="Goeker M."/>
        </authorList>
    </citation>
    <scope>NUCLEOTIDE SEQUENCE [LARGE SCALE GENOMIC DNA]</scope>
    <source>
        <strain evidence="1 2">DSM 22008</strain>
    </source>
</reference>
<gene>
    <name evidence="1" type="ORF">DES40_0851</name>
</gene>
<comment type="caution">
    <text evidence="1">The sequence shown here is derived from an EMBL/GenBank/DDBJ whole genome shotgun (WGS) entry which is preliminary data.</text>
</comment>
<proteinExistence type="predicted"/>
<evidence type="ECO:0000313" key="2">
    <source>
        <dbReference type="Proteomes" id="UP000282211"/>
    </source>
</evidence>
<dbReference type="SUPFAM" id="SSF48576">
    <property type="entry name" value="Terpenoid synthases"/>
    <property type="match status" value="1"/>
</dbReference>
<dbReference type="InParanoid" id="A0A420WKJ4"/>
<dbReference type="EMBL" id="RBII01000001">
    <property type="protein sequence ID" value="RKQ71528.1"/>
    <property type="molecule type" value="Genomic_DNA"/>
</dbReference>
<accession>A0A420WKJ4</accession>
<dbReference type="InterPro" id="IPR008949">
    <property type="entry name" value="Isoprenoid_synthase_dom_sf"/>
</dbReference>
<dbReference type="Gene3D" id="1.10.600.10">
    <property type="entry name" value="Farnesyl Diphosphate Synthase"/>
    <property type="match status" value="1"/>
</dbReference>
<organism evidence="1 2">
    <name type="scientific">Litorimonas taeanensis</name>
    <dbReference type="NCBI Taxonomy" id="568099"/>
    <lineage>
        <taxon>Bacteria</taxon>
        <taxon>Pseudomonadati</taxon>
        <taxon>Pseudomonadota</taxon>
        <taxon>Alphaproteobacteria</taxon>
        <taxon>Maricaulales</taxon>
        <taxon>Robiginitomaculaceae</taxon>
    </lineage>
</organism>
<dbReference type="AlphaFoldDB" id="A0A420WKJ4"/>
<dbReference type="Pfam" id="PF00494">
    <property type="entry name" value="SQS_PSY"/>
    <property type="match status" value="1"/>
</dbReference>
<dbReference type="Proteomes" id="UP000282211">
    <property type="component" value="Unassembled WGS sequence"/>
</dbReference>
<keyword evidence="2" id="KW-1185">Reference proteome</keyword>
<evidence type="ECO:0000313" key="1">
    <source>
        <dbReference type="EMBL" id="RKQ71528.1"/>
    </source>
</evidence>
<dbReference type="RefSeq" id="WP_170144875.1">
    <property type="nucleotide sequence ID" value="NZ_RBII01000001.1"/>
</dbReference>
<sequence length="253" mass="29072">MLFSLHQDVIARLEQADPDRYRSSLFAEPGVRERLILLYAFHLELARIPELVSEPMIGQIRYQWWRDVITEIYETETVRKHEITTPLRALFLEFDIPRYWVDQLIDGRERDIDPRPFSSLSDAQDYCAKTSGVLMKIAVKLCGVDPQAAVETMGTAWGLTGLARGYGFYHETMLREVTYERLCAQAEKTYKQGRSELKTLEAIAFPAIAYASLIGPYIAKLTHEKYDPKTQSISYLAFTKQIRLLKAVLSGRV</sequence>
<protein>
    <submittedName>
        <fullName evidence="1">Phytoene/squalene synthetase</fullName>
    </submittedName>
</protein>
<name>A0A420WKJ4_9PROT</name>